<dbReference type="Gene3D" id="1.20.120.570">
    <property type="entry name" value="YkyA-like"/>
    <property type="match status" value="1"/>
</dbReference>
<keyword evidence="3" id="KW-1185">Reference proteome</keyword>
<organism evidence="2 3">
    <name type="scientific">Shimazuella alba</name>
    <dbReference type="NCBI Taxonomy" id="2690964"/>
    <lineage>
        <taxon>Bacteria</taxon>
        <taxon>Bacillati</taxon>
        <taxon>Bacillota</taxon>
        <taxon>Bacilli</taxon>
        <taxon>Bacillales</taxon>
        <taxon>Thermoactinomycetaceae</taxon>
        <taxon>Shimazuella</taxon>
    </lineage>
</organism>
<name>A0A6I4VZR0_9BACL</name>
<reference evidence="2 3" key="1">
    <citation type="submission" date="2019-12" db="EMBL/GenBank/DDBJ databases">
        <title>Whole-genome analyses of novel actinobacteria.</title>
        <authorList>
            <person name="Sahin N."/>
            <person name="Saygin H."/>
        </authorList>
    </citation>
    <scope>NUCLEOTIDE SEQUENCE [LARGE SCALE GENOMIC DNA]</scope>
    <source>
        <strain evidence="2 3">KC615</strain>
    </source>
</reference>
<gene>
    <name evidence="2" type="ORF">GSM42_17295</name>
</gene>
<feature type="chain" id="PRO_5039599175" description="Cell-wall binding lipoprotein" evidence="1">
    <location>
        <begin position="22"/>
        <end position="202"/>
    </location>
</feature>
<dbReference type="EMBL" id="WUUL01000014">
    <property type="protein sequence ID" value="MXQ55440.1"/>
    <property type="molecule type" value="Genomic_DNA"/>
</dbReference>
<accession>A0A6I4VZR0</accession>
<dbReference type="InterPro" id="IPR036785">
    <property type="entry name" value="YkyA-like_sf"/>
</dbReference>
<proteinExistence type="predicted"/>
<keyword evidence="1" id="KW-0732">Signal</keyword>
<dbReference type="RefSeq" id="WP_160802785.1">
    <property type="nucleotide sequence ID" value="NZ_WUUL01000014.1"/>
</dbReference>
<sequence length="202" mass="23111">MKKGIWFSAFILFLLVGCSTAQDMYTASYLSDKIQIELDKAQAQRKNQMEVEKILAADPNMTDKKKIDQALADFNRLDTQIIPVYEKTMKQVQISVHSLNQQLTKVKSADVKQLSQNTIQSFQKMLTAELAYIENAKRSSKLQKRYFTILQKGQIPTDAAIDQINQDITTSSDVFTQLNASIDEFNKHWEKLVQKAGQELQQ</sequence>
<evidence type="ECO:0000313" key="3">
    <source>
        <dbReference type="Proteomes" id="UP000430692"/>
    </source>
</evidence>
<dbReference type="AlphaFoldDB" id="A0A6I4VZR0"/>
<dbReference type="PROSITE" id="PS51257">
    <property type="entry name" value="PROKAR_LIPOPROTEIN"/>
    <property type="match status" value="1"/>
</dbReference>
<evidence type="ECO:0000256" key="1">
    <source>
        <dbReference type="SAM" id="SignalP"/>
    </source>
</evidence>
<feature type="signal peptide" evidence="1">
    <location>
        <begin position="1"/>
        <end position="21"/>
    </location>
</feature>
<evidence type="ECO:0000313" key="2">
    <source>
        <dbReference type="EMBL" id="MXQ55440.1"/>
    </source>
</evidence>
<dbReference type="Proteomes" id="UP000430692">
    <property type="component" value="Unassembled WGS sequence"/>
</dbReference>
<evidence type="ECO:0008006" key="4">
    <source>
        <dbReference type="Google" id="ProtNLM"/>
    </source>
</evidence>
<protein>
    <recommendedName>
        <fullName evidence="4">Cell-wall binding lipoprotein</fullName>
    </recommendedName>
</protein>
<comment type="caution">
    <text evidence="2">The sequence shown here is derived from an EMBL/GenBank/DDBJ whole genome shotgun (WGS) entry which is preliminary data.</text>
</comment>